<dbReference type="STRING" id="1449351.RISW2_08940"/>
<dbReference type="eggNOG" id="COG3206">
    <property type="taxonomic scope" value="Bacteria"/>
</dbReference>
<evidence type="ECO:0008006" key="5">
    <source>
        <dbReference type="Google" id="ProtNLM"/>
    </source>
</evidence>
<keyword evidence="2" id="KW-1133">Transmembrane helix</keyword>
<keyword evidence="2" id="KW-0812">Transmembrane</keyword>
<dbReference type="Proteomes" id="UP000023430">
    <property type="component" value="Unassembled WGS sequence"/>
</dbReference>
<dbReference type="OrthoDB" id="6148968at2"/>
<reference evidence="3 4" key="1">
    <citation type="submission" date="2014-01" db="EMBL/GenBank/DDBJ databases">
        <title>Roseivivax isoporae LMG 25204 Genome Sequencing.</title>
        <authorList>
            <person name="Lai Q."/>
            <person name="Li G."/>
            <person name="Shao Z."/>
        </authorList>
    </citation>
    <scope>NUCLEOTIDE SEQUENCE [LARGE SCALE GENOMIC DNA]</scope>
    <source>
        <strain evidence="3 4">LMG 25204</strain>
    </source>
</reference>
<keyword evidence="4" id="KW-1185">Reference proteome</keyword>
<name>X7F649_9RHOB</name>
<accession>X7F649</accession>
<evidence type="ECO:0000313" key="3">
    <source>
        <dbReference type="EMBL" id="ETX28228.1"/>
    </source>
</evidence>
<gene>
    <name evidence="3" type="ORF">RISW2_08940</name>
</gene>
<dbReference type="GO" id="GO:0005886">
    <property type="term" value="C:plasma membrane"/>
    <property type="evidence" value="ECO:0007669"/>
    <property type="project" value="TreeGrafter"/>
</dbReference>
<dbReference type="PANTHER" id="PTHR32309:SF13">
    <property type="entry name" value="FERRIC ENTEROBACTIN TRANSPORT PROTEIN FEPE"/>
    <property type="match status" value="1"/>
</dbReference>
<evidence type="ECO:0000313" key="4">
    <source>
        <dbReference type="Proteomes" id="UP000023430"/>
    </source>
</evidence>
<proteinExistence type="predicted"/>
<dbReference type="InterPro" id="IPR050445">
    <property type="entry name" value="Bact_polysacc_biosynth/exp"/>
</dbReference>
<dbReference type="RefSeq" id="WP_156943857.1">
    <property type="nucleotide sequence ID" value="NZ_JAME01000021.1"/>
</dbReference>
<protein>
    <recommendedName>
        <fullName evidence="5">Tyrosine kinase G-rich domain-containing protein</fullName>
    </recommendedName>
</protein>
<keyword evidence="1" id="KW-0175">Coiled coil</keyword>
<comment type="caution">
    <text evidence="3">The sequence shown here is derived from an EMBL/GenBank/DDBJ whole genome shotgun (WGS) entry which is preliminary data.</text>
</comment>
<keyword evidence="2" id="KW-0472">Membrane</keyword>
<dbReference type="GO" id="GO:0004713">
    <property type="term" value="F:protein tyrosine kinase activity"/>
    <property type="evidence" value="ECO:0007669"/>
    <property type="project" value="TreeGrafter"/>
</dbReference>
<dbReference type="PANTHER" id="PTHR32309">
    <property type="entry name" value="TYROSINE-PROTEIN KINASE"/>
    <property type="match status" value="1"/>
</dbReference>
<evidence type="ECO:0000256" key="2">
    <source>
        <dbReference type="SAM" id="Phobius"/>
    </source>
</evidence>
<feature type="transmembrane region" description="Helical" evidence="2">
    <location>
        <begin position="453"/>
        <end position="474"/>
    </location>
</feature>
<feature type="coiled-coil region" evidence="1">
    <location>
        <begin position="203"/>
        <end position="266"/>
    </location>
</feature>
<dbReference type="PATRIC" id="fig|1449351.3.peg.2840"/>
<organism evidence="3 4">
    <name type="scientific">Roseivivax isoporae LMG 25204</name>
    <dbReference type="NCBI Taxonomy" id="1449351"/>
    <lineage>
        <taxon>Bacteria</taxon>
        <taxon>Pseudomonadati</taxon>
        <taxon>Pseudomonadota</taxon>
        <taxon>Alphaproteobacteria</taxon>
        <taxon>Rhodobacterales</taxon>
        <taxon>Roseobacteraceae</taxon>
        <taxon>Roseivivax</taxon>
    </lineage>
</organism>
<dbReference type="AlphaFoldDB" id="X7F649"/>
<dbReference type="EMBL" id="JAME01000021">
    <property type="protein sequence ID" value="ETX28228.1"/>
    <property type="molecule type" value="Genomic_DNA"/>
</dbReference>
<sequence>MIHMPTTDTGRERGPLSLRPILRRAPGEIGLGRLLTGGALADTGRLPRYAAAFALGAAAIWAPITGYLGTAAPSYTSEMSLILPGSGAGASVTLSDIGQASTFADSAFASNAVSPTVTYKLLLSADRILVAAAARIGQTRAQFGAPRIELVDQTGLIRVAVRDGTPEAARAKGAALIDAFFAELDALRADERDVRESSGADAIAEYRTSIAETRAGIAALQDETGLDSGEQYRTLVAETDRLALRVSELAAALDDEEEAVAQLRATLGVDAERAALTLRLHADTEFAALAEDMSAQASILAGARGQYGPRHPRVVALADNVLAARRAVEIRARQITGLPAEAFADLDLSPVGERGALLADLVQRDAARAGKAAELAAARARHEADLARVAALRAPAARLEDLSRDFQVAEAIFATAMARTKSSRSELYASYPMVQVLEDPSLPTRPSSPRRTLALAAGGVATLMLLTGLGLAWIRSSVVAALTGADRGASATPAGAT</sequence>
<evidence type="ECO:0000256" key="1">
    <source>
        <dbReference type="SAM" id="Coils"/>
    </source>
</evidence>